<evidence type="ECO:0000313" key="5">
    <source>
        <dbReference type="Proteomes" id="UP000297248"/>
    </source>
</evidence>
<dbReference type="InterPro" id="IPR035979">
    <property type="entry name" value="RBD_domain_sf"/>
</dbReference>
<dbReference type="SUPFAM" id="SSF54928">
    <property type="entry name" value="RNA-binding domain, RBD"/>
    <property type="match status" value="1"/>
</dbReference>
<feature type="domain" description="RRM" evidence="3">
    <location>
        <begin position="4"/>
        <end position="82"/>
    </location>
</feature>
<keyword evidence="1" id="KW-0694">RNA-binding</keyword>
<protein>
    <submittedName>
        <fullName evidence="4">RNA-binding protein</fullName>
    </submittedName>
</protein>
<evidence type="ECO:0000259" key="3">
    <source>
        <dbReference type="PROSITE" id="PS50102"/>
    </source>
</evidence>
<feature type="region of interest" description="Disordered" evidence="2">
    <location>
        <begin position="87"/>
        <end position="115"/>
    </location>
</feature>
<dbReference type="InterPro" id="IPR000504">
    <property type="entry name" value="RRM_dom"/>
</dbReference>
<dbReference type="SMART" id="SM00360">
    <property type="entry name" value="RRM"/>
    <property type="match status" value="1"/>
</dbReference>
<organism evidence="4 5">
    <name type="scientific">Mucilaginibacter phyllosphaerae</name>
    <dbReference type="NCBI Taxonomy" id="1812349"/>
    <lineage>
        <taxon>Bacteria</taxon>
        <taxon>Pseudomonadati</taxon>
        <taxon>Bacteroidota</taxon>
        <taxon>Sphingobacteriia</taxon>
        <taxon>Sphingobacteriales</taxon>
        <taxon>Sphingobacteriaceae</taxon>
        <taxon>Mucilaginibacter</taxon>
    </lineage>
</organism>
<proteinExistence type="predicted"/>
<feature type="compositionally biased region" description="Basic residues" evidence="2">
    <location>
        <begin position="106"/>
        <end position="115"/>
    </location>
</feature>
<gene>
    <name evidence="4" type="ORF">E2R65_03515</name>
</gene>
<dbReference type="InterPro" id="IPR050502">
    <property type="entry name" value="Euk_RNA-bind_prot"/>
</dbReference>
<dbReference type="GO" id="GO:0003729">
    <property type="term" value="F:mRNA binding"/>
    <property type="evidence" value="ECO:0007669"/>
    <property type="project" value="TreeGrafter"/>
</dbReference>
<dbReference type="CDD" id="cd00590">
    <property type="entry name" value="RRM_SF"/>
    <property type="match status" value="1"/>
</dbReference>
<evidence type="ECO:0000313" key="4">
    <source>
        <dbReference type="EMBL" id="TEW69245.1"/>
    </source>
</evidence>
<comment type="caution">
    <text evidence="4">The sequence shown here is derived from an EMBL/GenBank/DDBJ whole genome shotgun (WGS) entry which is preliminary data.</text>
</comment>
<dbReference type="Gene3D" id="3.30.70.330">
    <property type="match status" value="1"/>
</dbReference>
<accession>A0A4Y8ALD8</accession>
<dbReference type="Pfam" id="PF00076">
    <property type="entry name" value="RRM_1"/>
    <property type="match status" value="1"/>
</dbReference>
<dbReference type="PROSITE" id="PS50102">
    <property type="entry name" value="RRM"/>
    <property type="match status" value="1"/>
</dbReference>
<dbReference type="PANTHER" id="PTHR48025">
    <property type="entry name" value="OS02G0815200 PROTEIN"/>
    <property type="match status" value="1"/>
</dbReference>
<dbReference type="PANTHER" id="PTHR48025:SF1">
    <property type="entry name" value="RRM DOMAIN-CONTAINING PROTEIN"/>
    <property type="match status" value="1"/>
</dbReference>
<reference evidence="4 5" key="1">
    <citation type="journal article" date="2016" name="Int. J. Syst. Evol. Microbiol.">
        <title>Proposal of Mucilaginibacter phyllosphaerae sp. nov. isolated from the phyllosphere of Galium album.</title>
        <authorList>
            <person name="Aydogan E.L."/>
            <person name="Busse H.J."/>
            <person name="Moser G."/>
            <person name="Muller C."/>
            <person name="Kampfer P."/>
            <person name="Glaeser S.P."/>
        </authorList>
    </citation>
    <scope>NUCLEOTIDE SEQUENCE [LARGE SCALE GENOMIC DNA]</scope>
    <source>
        <strain evidence="4 5">PP-F2FG21</strain>
    </source>
</reference>
<evidence type="ECO:0000256" key="1">
    <source>
        <dbReference type="ARBA" id="ARBA00022884"/>
    </source>
</evidence>
<dbReference type="InterPro" id="IPR012677">
    <property type="entry name" value="Nucleotide-bd_a/b_plait_sf"/>
</dbReference>
<sequence>MVMTKIFVGGFPLDITELELVQMLSWHGTVSTIKIVRDKKTRICKGYAFVEMTDRAGAENAVLALNGTMLLGRELTLNITEEAPAKPVMAPRKSYTKPAVNEPAGRPKRPRRPIS</sequence>
<evidence type="ECO:0000256" key="2">
    <source>
        <dbReference type="SAM" id="MobiDB-lite"/>
    </source>
</evidence>
<dbReference type="Proteomes" id="UP000297248">
    <property type="component" value="Unassembled WGS sequence"/>
</dbReference>
<name>A0A4Y8ALD8_9SPHI</name>
<dbReference type="EMBL" id="SNQG01000001">
    <property type="protein sequence ID" value="TEW69245.1"/>
    <property type="molecule type" value="Genomic_DNA"/>
</dbReference>
<dbReference type="AlphaFoldDB" id="A0A4Y8ALD8"/>